<comment type="caution">
    <text evidence="1">The sequence shown here is derived from an EMBL/GenBank/DDBJ whole genome shotgun (WGS) entry which is preliminary data.</text>
</comment>
<keyword evidence="2" id="KW-1185">Reference proteome</keyword>
<accession>A0ABN2W4P9</accession>
<dbReference type="NCBIfam" id="NF038070">
    <property type="entry name" value="LmbU_fam_TF"/>
    <property type="match status" value="1"/>
</dbReference>
<proteinExistence type="predicted"/>
<dbReference type="EMBL" id="BAAAPE010000011">
    <property type="protein sequence ID" value="GAA2083770.1"/>
    <property type="molecule type" value="Genomic_DNA"/>
</dbReference>
<reference evidence="1 2" key="1">
    <citation type="journal article" date="2019" name="Int. J. Syst. Evol. Microbiol.">
        <title>The Global Catalogue of Microorganisms (GCM) 10K type strain sequencing project: providing services to taxonomists for standard genome sequencing and annotation.</title>
        <authorList>
            <consortium name="The Broad Institute Genomics Platform"/>
            <consortium name="The Broad Institute Genome Sequencing Center for Infectious Disease"/>
            <person name="Wu L."/>
            <person name="Ma J."/>
        </authorList>
    </citation>
    <scope>NUCLEOTIDE SEQUENCE [LARGE SCALE GENOMIC DNA]</scope>
    <source>
        <strain evidence="1 2">JCM 15478</strain>
    </source>
</reference>
<sequence>MNGKPHTTAKVLKRRTSLSFPRAIPLDTWIALGQEIFVVADASAWWLGDWLIYGQNRYPDRYRRAIEASALHYKTLRNYAWVARKFEVSRRRDTLSLQHHGEVAALPHDDQEAWLDRAERLNWSVSELRRRVKASRIGPVAGPAGGSATVTVKAPAEQMRRWQDAASRVGSTLDEWIQRVLDREAVELLDPGQLMAAAPQLSPS</sequence>
<dbReference type="Proteomes" id="UP001500016">
    <property type="component" value="Unassembled WGS sequence"/>
</dbReference>
<gene>
    <name evidence="1" type="ORF">GCM10009801_44430</name>
</gene>
<evidence type="ECO:0000313" key="1">
    <source>
        <dbReference type="EMBL" id="GAA2083770.1"/>
    </source>
</evidence>
<name>A0ABN2W4P9_9ACTN</name>
<evidence type="ECO:0008006" key="3">
    <source>
        <dbReference type="Google" id="ProtNLM"/>
    </source>
</evidence>
<protein>
    <recommendedName>
        <fullName evidence="3">Antibiotic biosynthesis protein</fullName>
    </recommendedName>
</protein>
<dbReference type="InterPro" id="IPR049735">
    <property type="entry name" value="NovE/LmbU-like"/>
</dbReference>
<evidence type="ECO:0000313" key="2">
    <source>
        <dbReference type="Proteomes" id="UP001500016"/>
    </source>
</evidence>
<organism evidence="1 2">
    <name type="scientific">Streptomyces albiaxialis</name>
    <dbReference type="NCBI Taxonomy" id="329523"/>
    <lineage>
        <taxon>Bacteria</taxon>
        <taxon>Bacillati</taxon>
        <taxon>Actinomycetota</taxon>
        <taxon>Actinomycetes</taxon>
        <taxon>Kitasatosporales</taxon>
        <taxon>Streptomycetaceae</taxon>
        <taxon>Streptomyces</taxon>
    </lineage>
</organism>